<reference evidence="1 2" key="1">
    <citation type="submission" date="2014-02" db="EMBL/GenBank/DDBJ databases">
        <title>The genome sequence of the entomopathogenic fungus Metarhizium robertsii ARSEF 2575.</title>
        <authorList>
            <person name="Giuliano Garisto Donzelli B."/>
            <person name="Roe B.A."/>
            <person name="Macmil S.L."/>
            <person name="Krasnoff S.B."/>
            <person name="Gibson D.M."/>
        </authorList>
    </citation>
    <scope>NUCLEOTIDE SEQUENCE [LARGE SCALE GENOMIC DNA]</scope>
    <source>
        <strain evidence="1 2">ARSEF 2575</strain>
    </source>
</reference>
<protein>
    <submittedName>
        <fullName evidence="1">Uncharacterized protein</fullName>
    </submittedName>
</protein>
<evidence type="ECO:0000313" key="2">
    <source>
        <dbReference type="Proteomes" id="UP000030151"/>
    </source>
</evidence>
<dbReference type="AlphaFoldDB" id="A0A014N8D1"/>
<accession>A0A014N8D1</accession>
<sequence>MASGFLVNNTPRKMTADIGLWNKLTPGHVCGLVSFAGGRTVELGFSINRMAGKRQEFVSIHVGTELSSRY</sequence>
<gene>
    <name evidence="1" type="ORF">X797_010685</name>
</gene>
<dbReference type="HOGENOM" id="CLU_2758331_0_0_1"/>
<proteinExistence type="predicted"/>
<comment type="caution">
    <text evidence="1">The sequence shown here is derived from an EMBL/GenBank/DDBJ whole genome shotgun (WGS) entry which is preliminary data.</text>
</comment>
<dbReference type="Proteomes" id="UP000030151">
    <property type="component" value="Unassembled WGS sequence"/>
</dbReference>
<dbReference type="EMBL" id="JELW01000053">
    <property type="protein sequence ID" value="EXU96185.1"/>
    <property type="molecule type" value="Genomic_DNA"/>
</dbReference>
<organism evidence="1 2">
    <name type="scientific">Metarhizium robertsii</name>
    <dbReference type="NCBI Taxonomy" id="568076"/>
    <lineage>
        <taxon>Eukaryota</taxon>
        <taxon>Fungi</taxon>
        <taxon>Dikarya</taxon>
        <taxon>Ascomycota</taxon>
        <taxon>Pezizomycotina</taxon>
        <taxon>Sordariomycetes</taxon>
        <taxon>Hypocreomycetidae</taxon>
        <taxon>Hypocreales</taxon>
        <taxon>Clavicipitaceae</taxon>
        <taxon>Metarhizium</taxon>
    </lineage>
</organism>
<name>A0A014N8D1_9HYPO</name>
<evidence type="ECO:0000313" key="1">
    <source>
        <dbReference type="EMBL" id="EXU96185.1"/>
    </source>
</evidence>